<reference evidence="8 9" key="1">
    <citation type="submission" date="2016-07" db="EMBL/GenBank/DDBJ databases">
        <title>Pervasive Adenine N6-methylation of Active Genes in Fungi.</title>
        <authorList>
            <consortium name="DOE Joint Genome Institute"/>
            <person name="Mondo S.J."/>
            <person name="Dannebaum R.O."/>
            <person name="Kuo R.C."/>
            <person name="Labutti K."/>
            <person name="Haridas S."/>
            <person name="Kuo A."/>
            <person name="Salamov A."/>
            <person name="Ahrendt S.R."/>
            <person name="Lipzen A."/>
            <person name="Sullivan W."/>
            <person name="Andreopoulos W.B."/>
            <person name="Clum A."/>
            <person name="Lindquist E."/>
            <person name="Daum C."/>
            <person name="Ramamoorthy G.K."/>
            <person name="Gryganskyi A."/>
            <person name="Culley D."/>
            <person name="Magnuson J.K."/>
            <person name="James T.Y."/>
            <person name="O'Malley M.A."/>
            <person name="Stajich J.E."/>
            <person name="Spatafora J.W."/>
            <person name="Visel A."/>
            <person name="Grigoriev I.V."/>
        </authorList>
    </citation>
    <scope>NUCLEOTIDE SEQUENCE [LARGE SCALE GENOMIC DNA]</scope>
    <source>
        <strain evidence="8 9">CBS 931.73</strain>
    </source>
</reference>
<feature type="transmembrane region" description="Helical" evidence="6">
    <location>
        <begin position="155"/>
        <end position="179"/>
    </location>
</feature>
<dbReference type="PANTHER" id="PTHR23504">
    <property type="entry name" value="MAJOR FACILITATOR SUPERFAMILY DOMAIN-CONTAINING PROTEIN 10"/>
    <property type="match status" value="1"/>
</dbReference>
<gene>
    <name evidence="8" type="ORF">K493DRAFT_302709</name>
</gene>
<dbReference type="PROSITE" id="PS50850">
    <property type="entry name" value="MFS"/>
    <property type="match status" value="1"/>
</dbReference>
<dbReference type="InterPro" id="IPR020846">
    <property type="entry name" value="MFS_dom"/>
</dbReference>
<dbReference type="OrthoDB" id="419616at2759"/>
<dbReference type="Proteomes" id="UP000193498">
    <property type="component" value="Unassembled WGS sequence"/>
</dbReference>
<keyword evidence="2" id="KW-0813">Transport</keyword>
<keyword evidence="5 6" id="KW-0472">Membrane</keyword>
<dbReference type="PANTHER" id="PTHR23504:SF15">
    <property type="entry name" value="MAJOR FACILITATOR SUPERFAMILY (MFS) PROFILE DOMAIN-CONTAINING PROTEIN"/>
    <property type="match status" value="1"/>
</dbReference>
<feature type="transmembrane region" description="Helical" evidence="6">
    <location>
        <begin position="420"/>
        <end position="439"/>
    </location>
</feature>
<sequence length="448" mass="49704">MIFPFVYFMVRDFHVTDDPFKIAYYVGYLASSFAFAQFLTGLFWGWLSDRIGRRPVILLGLVGVSISALSFGLARSYAMALTARTICGLLSGNIGVLRSMVGEITDETNQARAISLLPFVYGLGSLLGSIIGGFLCQPAEQYPNLFGESEFLKTYPYFLPCIITTIICLIGLTIGYLYLEETLPSKIGKHKEDELVDTETTSLLHDNDGVRNAYQSTIDSSATIDQDAKKSGLQSLFTRQILLIVCTFMFIALQQVMNSELFPIWAVTSVRHGGLSFGSEQIGIALGYQGLITLAIQLLWFPWAHNRYGTLNLLRIILHISPVTYFIEGMIRDLVPLGQEAVWVGLFVVLSFKTLCGVVSMSCSMILINQSTPDRHTLGTLNGLSQCMFSLMTTIGPTVCGIIYSWSLRSPLPFPLNEHTAFFTISVVGTITCILSWFIRPKSTREQQ</sequence>
<dbReference type="Gene3D" id="1.20.1250.20">
    <property type="entry name" value="MFS general substrate transporter like domains"/>
    <property type="match status" value="1"/>
</dbReference>
<evidence type="ECO:0000256" key="1">
    <source>
        <dbReference type="ARBA" id="ARBA00004141"/>
    </source>
</evidence>
<evidence type="ECO:0000256" key="6">
    <source>
        <dbReference type="SAM" id="Phobius"/>
    </source>
</evidence>
<comment type="caution">
    <text evidence="8">The sequence shown here is derived from an EMBL/GenBank/DDBJ whole genome shotgun (WGS) entry which is preliminary data.</text>
</comment>
<feature type="transmembrane region" description="Helical" evidence="6">
    <location>
        <begin position="113"/>
        <end position="135"/>
    </location>
</feature>
<dbReference type="GO" id="GO:0016020">
    <property type="term" value="C:membrane"/>
    <property type="evidence" value="ECO:0007669"/>
    <property type="project" value="UniProtKB-SubCell"/>
</dbReference>
<accession>A0A1Y1Y607</accession>
<feature type="transmembrane region" description="Helical" evidence="6">
    <location>
        <begin position="389"/>
        <end position="408"/>
    </location>
</feature>
<evidence type="ECO:0000313" key="9">
    <source>
        <dbReference type="Proteomes" id="UP000193498"/>
    </source>
</evidence>
<feature type="transmembrane region" description="Helical" evidence="6">
    <location>
        <begin position="313"/>
        <end position="331"/>
    </location>
</feature>
<evidence type="ECO:0000313" key="8">
    <source>
        <dbReference type="EMBL" id="ORX93418.1"/>
    </source>
</evidence>
<protein>
    <submittedName>
        <fullName evidence="8">MFS general substrate transporter</fullName>
    </submittedName>
</protein>
<feature type="transmembrane region" description="Helical" evidence="6">
    <location>
        <begin position="22"/>
        <end position="44"/>
    </location>
</feature>
<dbReference type="AlphaFoldDB" id="A0A1Y1Y607"/>
<evidence type="ECO:0000256" key="2">
    <source>
        <dbReference type="ARBA" id="ARBA00022448"/>
    </source>
</evidence>
<dbReference type="CDD" id="cd17330">
    <property type="entry name" value="MFS_SLC46_TetA_like"/>
    <property type="match status" value="1"/>
</dbReference>
<dbReference type="EMBL" id="MCFE01000237">
    <property type="protein sequence ID" value="ORX93418.1"/>
    <property type="molecule type" value="Genomic_DNA"/>
</dbReference>
<comment type="subcellular location">
    <subcellularLocation>
        <location evidence="1">Membrane</location>
        <topology evidence="1">Multi-pass membrane protein</topology>
    </subcellularLocation>
</comment>
<keyword evidence="4 6" id="KW-1133">Transmembrane helix</keyword>
<dbReference type="Pfam" id="PF07690">
    <property type="entry name" value="MFS_1"/>
    <property type="match status" value="1"/>
</dbReference>
<dbReference type="SUPFAM" id="SSF103473">
    <property type="entry name" value="MFS general substrate transporter"/>
    <property type="match status" value="1"/>
</dbReference>
<dbReference type="GO" id="GO:0022857">
    <property type="term" value="F:transmembrane transporter activity"/>
    <property type="evidence" value="ECO:0007669"/>
    <property type="project" value="InterPro"/>
</dbReference>
<evidence type="ECO:0000256" key="4">
    <source>
        <dbReference type="ARBA" id="ARBA00022989"/>
    </source>
</evidence>
<dbReference type="InterPro" id="IPR011701">
    <property type="entry name" value="MFS"/>
</dbReference>
<proteinExistence type="predicted"/>
<feature type="transmembrane region" description="Helical" evidence="6">
    <location>
        <begin position="236"/>
        <end position="257"/>
    </location>
</feature>
<dbReference type="InterPro" id="IPR036259">
    <property type="entry name" value="MFS_trans_sf"/>
</dbReference>
<keyword evidence="9" id="KW-1185">Reference proteome</keyword>
<evidence type="ECO:0000259" key="7">
    <source>
        <dbReference type="PROSITE" id="PS50850"/>
    </source>
</evidence>
<feature type="transmembrane region" description="Helical" evidence="6">
    <location>
        <begin position="282"/>
        <end position="301"/>
    </location>
</feature>
<feature type="transmembrane region" description="Helical" evidence="6">
    <location>
        <begin position="56"/>
        <end position="74"/>
    </location>
</feature>
<evidence type="ECO:0000256" key="5">
    <source>
        <dbReference type="ARBA" id="ARBA00023136"/>
    </source>
</evidence>
<keyword evidence="3 6" id="KW-0812">Transmembrane</keyword>
<name>A0A1Y1Y607_9FUNG</name>
<feature type="transmembrane region" description="Helical" evidence="6">
    <location>
        <begin position="80"/>
        <end position="101"/>
    </location>
</feature>
<feature type="domain" description="Major facilitator superfamily (MFS) profile" evidence="7">
    <location>
        <begin position="1"/>
        <end position="444"/>
    </location>
</feature>
<dbReference type="InParanoid" id="A0A1Y1Y607"/>
<evidence type="ECO:0000256" key="3">
    <source>
        <dbReference type="ARBA" id="ARBA00022692"/>
    </source>
</evidence>
<feature type="transmembrane region" description="Helical" evidence="6">
    <location>
        <begin position="343"/>
        <end position="368"/>
    </location>
</feature>
<organism evidence="8 9">
    <name type="scientific">Basidiobolus meristosporus CBS 931.73</name>
    <dbReference type="NCBI Taxonomy" id="1314790"/>
    <lineage>
        <taxon>Eukaryota</taxon>
        <taxon>Fungi</taxon>
        <taxon>Fungi incertae sedis</taxon>
        <taxon>Zoopagomycota</taxon>
        <taxon>Entomophthoromycotina</taxon>
        <taxon>Basidiobolomycetes</taxon>
        <taxon>Basidiobolales</taxon>
        <taxon>Basidiobolaceae</taxon>
        <taxon>Basidiobolus</taxon>
    </lineage>
</organism>